<dbReference type="InterPro" id="IPR021765">
    <property type="entry name" value="UstYa-like"/>
</dbReference>
<keyword evidence="3" id="KW-0472">Membrane</keyword>
<keyword evidence="5" id="KW-1185">Reference proteome</keyword>
<comment type="similarity">
    <text evidence="2">Belongs to the ustYa family.</text>
</comment>
<keyword evidence="3" id="KW-1133">Transmembrane helix</keyword>
<dbReference type="OrthoDB" id="3687641at2759"/>
<dbReference type="EMBL" id="QGMK01001796">
    <property type="protein sequence ID" value="TVY64238.1"/>
    <property type="molecule type" value="Genomic_DNA"/>
</dbReference>
<evidence type="ECO:0000256" key="1">
    <source>
        <dbReference type="ARBA" id="ARBA00004685"/>
    </source>
</evidence>
<reference evidence="4 5" key="1">
    <citation type="submission" date="2018-05" db="EMBL/GenBank/DDBJ databases">
        <title>Genome sequencing and assembly of the regulated plant pathogen Lachnellula willkommii and related sister species for the development of diagnostic species identification markers.</title>
        <authorList>
            <person name="Giroux E."/>
            <person name="Bilodeau G."/>
        </authorList>
    </citation>
    <scope>NUCLEOTIDE SEQUENCE [LARGE SCALE GENOMIC DNA]</scope>
    <source>
        <strain evidence="4 5">CBS 268.59</strain>
    </source>
</reference>
<sequence>MNRTPIYKYQFYLSWLASCFLLLSSIFLLVLAFYISPTDAQCIRHNFVWSPALDQIKYHWETFPDYNLFNESKYFALSPTTEIERLWEEVQLSHPISIPSDKLELLNQSYHADDEDWIRDPEDSNAILAIPEYAAQLGCLNFLRQWTFSPYRDYTYLASHQGGNETLWKRSHQCLERLRQAFMVCCSG</sequence>
<protein>
    <submittedName>
        <fullName evidence="4">Uncharacterized protein</fullName>
    </submittedName>
</protein>
<evidence type="ECO:0000313" key="5">
    <source>
        <dbReference type="Proteomes" id="UP000469558"/>
    </source>
</evidence>
<dbReference type="Proteomes" id="UP000469558">
    <property type="component" value="Unassembled WGS sequence"/>
</dbReference>
<feature type="transmembrane region" description="Helical" evidence="3">
    <location>
        <begin position="12"/>
        <end position="35"/>
    </location>
</feature>
<dbReference type="AlphaFoldDB" id="A0A8T9BZW5"/>
<name>A0A8T9BZW5_9HELO</name>
<dbReference type="Pfam" id="PF11807">
    <property type="entry name" value="UstYa"/>
    <property type="match status" value="1"/>
</dbReference>
<accession>A0A8T9BZW5</accession>
<evidence type="ECO:0000256" key="2">
    <source>
        <dbReference type="ARBA" id="ARBA00035112"/>
    </source>
</evidence>
<keyword evidence="3" id="KW-0812">Transmembrane</keyword>
<dbReference type="PANTHER" id="PTHR33365">
    <property type="entry name" value="YALI0B05434P"/>
    <property type="match status" value="1"/>
</dbReference>
<organism evidence="4 5">
    <name type="scientific">Lachnellula suecica</name>
    <dbReference type="NCBI Taxonomy" id="602035"/>
    <lineage>
        <taxon>Eukaryota</taxon>
        <taxon>Fungi</taxon>
        <taxon>Dikarya</taxon>
        <taxon>Ascomycota</taxon>
        <taxon>Pezizomycotina</taxon>
        <taxon>Leotiomycetes</taxon>
        <taxon>Helotiales</taxon>
        <taxon>Lachnaceae</taxon>
        <taxon>Lachnellula</taxon>
    </lineage>
</organism>
<evidence type="ECO:0000313" key="4">
    <source>
        <dbReference type="EMBL" id="TVY64238.1"/>
    </source>
</evidence>
<dbReference type="PROSITE" id="PS51257">
    <property type="entry name" value="PROKAR_LIPOPROTEIN"/>
    <property type="match status" value="1"/>
</dbReference>
<gene>
    <name evidence="4" type="ORF">LSUE1_G008771</name>
</gene>
<evidence type="ECO:0000256" key="3">
    <source>
        <dbReference type="SAM" id="Phobius"/>
    </source>
</evidence>
<dbReference type="PANTHER" id="PTHR33365:SF4">
    <property type="entry name" value="CYCLOCHLOROTINE BIOSYNTHESIS PROTEIN O"/>
    <property type="match status" value="1"/>
</dbReference>
<comment type="pathway">
    <text evidence="1">Mycotoxin biosynthesis.</text>
</comment>
<comment type="caution">
    <text evidence="4">The sequence shown here is derived from an EMBL/GenBank/DDBJ whole genome shotgun (WGS) entry which is preliminary data.</text>
</comment>
<dbReference type="GO" id="GO:0043386">
    <property type="term" value="P:mycotoxin biosynthetic process"/>
    <property type="evidence" value="ECO:0007669"/>
    <property type="project" value="InterPro"/>
</dbReference>
<proteinExistence type="inferred from homology"/>